<dbReference type="PANTHER" id="PTHR36152:SF5">
    <property type="entry name" value="PROTEIN HCP1"/>
    <property type="match status" value="1"/>
</dbReference>
<evidence type="ECO:0000313" key="1">
    <source>
        <dbReference type="EMBL" id="NYH96071.1"/>
    </source>
</evidence>
<dbReference type="Gene3D" id="2.30.110.20">
    <property type="entry name" value="Hcp1-like"/>
    <property type="match status" value="1"/>
</dbReference>
<protein>
    <submittedName>
        <fullName evidence="1">Type VI secretion system secreted protein Hcp</fullName>
    </submittedName>
</protein>
<evidence type="ECO:0000313" key="2">
    <source>
        <dbReference type="Proteomes" id="UP000522081"/>
    </source>
</evidence>
<dbReference type="Pfam" id="PF05638">
    <property type="entry name" value="T6SS_HCP"/>
    <property type="match status" value="1"/>
</dbReference>
<dbReference type="SUPFAM" id="SSF141452">
    <property type="entry name" value="Hcp1-like"/>
    <property type="match status" value="1"/>
</dbReference>
<dbReference type="InterPro" id="IPR053165">
    <property type="entry name" value="HSI-I_assembly_Hcp1"/>
</dbReference>
<accession>A0A7Y9XWU2</accession>
<comment type="caution">
    <text evidence="1">The sequence shown here is derived from an EMBL/GenBank/DDBJ whole genome shotgun (WGS) entry which is preliminary data.</text>
</comment>
<proteinExistence type="predicted"/>
<dbReference type="InterPro" id="IPR036624">
    <property type="entry name" value="Hcp1-lik_sf"/>
</dbReference>
<dbReference type="RefSeq" id="WP_179407919.1">
    <property type="nucleotide sequence ID" value="NZ_BMGF01000004.1"/>
</dbReference>
<gene>
    <name evidence="1" type="ORF">FHS75_002403</name>
</gene>
<dbReference type="InterPro" id="IPR008514">
    <property type="entry name" value="T6SS_Hcp"/>
</dbReference>
<reference evidence="1 2" key="1">
    <citation type="submission" date="2020-07" db="EMBL/GenBank/DDBJ databases">
        <title>Genomic Encyclopedia of Type Strains, Phase IV (KMG-IV): sequencing the most valuable type-strain genomes for metagenomic binning, comparative biology and taxonomic classification.</title>
        <authorList>
            <person name="Goeker M."/>
        </authorList>
    </citation>
    <scope>NUCLEOTIDE SEQUENCE [LARGE SCALE GENOMIC DNA]</scope>
    <source>
        <strain evidence="1 2">DSM 29043</strain>
    </source>
</reference>
<keyword evidence="2" id="KW-1185">Reference proteome</keyword>
<dbReference type="Proteomes" id="UP000522081">
    <property type="component" value="Unassembled WGS sequence"/>
</dbReference>
<dbReference type="EMBL" id="JACBZF010000004">
    <property type="protein sequence ID" value="NYH96071.1"/>
    <property type="molecule type" value="Genomic_DNA"/>
</dbReference>
<sequence>MASDNFVKIGDIKGESKVKVLGEDGWTEIMDFSWSVVNGGTMQYGQGGGEGRAQFTDLSFNKSVDLASPALMENCAKGTHIDKARLVGRKAGGEQLDYYLMEMKHVLITNVSNVGGADSPMESVSLNFAAIKFKYVAQDEATGKASGNAQFEYDLKTRTPK</sequence>
<dbReference type="AlphaFoldDB" id="A0A7Y9XWU2"/>
<dbReference type="PANTHER" id="PTHR36152">
    <property type="entry name" value="CYTOPLASMIC PROTEIN-RELATED"/>
    <property type="match status" value="1"/>
</dbReference>
<organism evidence="1 2">
    <name type="scientific">Novosphingobium marinum</name>
    <dbReference type="NCBI Taxonomy" id="1514948"/>
    <lineage>
        <taxon>Bacteria</taxon>
        <taxon>Pseudomonadati</taxon>
        <taxon>Pseudomonadota</taxon>
        <taxon>Alphaproteobacteria</taxon>
        <taxon>Sphingomonadales</taxon>
        <taxon>Sphingomonadaceae</taxon>
        <taxon>Novosphingobium</taxon>
    </lineage>
</organism>
<name>A0A7Y9XWU2_9SPHN</name>